<evidence type="ECO:0008006" key="4">
    <source>
        <dbReference type="Google" id="ProtNLM"/>
    </source>
</evidence>
<proteinExistence type="predicted"/>
<keyword evidence="1" id="KW-0812">Transmembrane</keyword>
<evidence type="ECO:0000256" key="1">
    <source>
        <dbReference type="SAM" id="Phobius"/>
    </source>
</evidence>
<protein>
    <recommendedName>
        <fullName evidence="4">Protein S-acyltransferase</fullName>
    </recommendedName>
</protein>
<sequence length="145" mass="17051">MIFLVFLSFKAVLFIQTWAAVYIFIDVFQNQDSSEIITDWHSLYELGKFILIFLVLATSLLRFIASIFLAHFLIFHLYLRCLGVTTYDYILNQKERNYKLSQIYSLNTALDTSIIYSNHCKIAIMEEPPLIDKFIKSHSTESKKY</sequence>
<evidence type="ECO:0000313" key="3">
    <source>
        <dbReference type="Proteomes" id="UP001162131"/>
    </source>
</evidence>
<reference evidence="2" key="1">
    <citation type="submission" date="2021-09" db="EMBL/GenBank/DDBJ databases">
        <authorList>
            <consortium name="AG Swart"/>
            <person name="Singh M."/>
            <person name="Singh A."/>
            <person name="Seah K."/>
            <person name="Emmerich C."/>
        </authorList>
    </citation>
    <scope>NUCLEOTIDE SEQUENCE</scope>
    <source>
        <strain evidence="2">ATCC30299</strain>
    </source>
</reference>
<feature type="transmembrane region" description="Helical" evidence="1">
    <location>
        <begin position="49"/>
        <end position="74"/>
    </location>
</feature>
<organism evidence="2 3">
    <name type="scientific">Blepharisma stoltei</name>
    <dbReference type="NCBI Taxonomy" id="1481888"/>
    <lineage>
        <taxon>Eukaryota</taxon>
        <taxon>Sar</taxon>
        <taxon>Alveolata</taxon>
        <taxon>Ciliophora</taxon>
        <taxon>Postciliodesmatophora</taxon>
        <taxon>Heterotrichea</taxon>
        <taxon>Heterotrichida</taxon>
        <taxon>Blepharismidae</taxon>
        <taxon>Blepharisma</taxon>
    </lineage>
</organism>
<dbReference type="EMBL" id="CAJZBQ010000064">
    <property type="protein sequence ID" value="CAG9336336.1"/>
    <property type="molecule type" value="Genomic_DNA"/>
</dbReference>
<accession>A0AAU9KKL8</accession>
<comment type="caution">
    <text evidence="2">The sequence shown here is derived from an EMBL/GenBank/DDBJ whole genome shotgun (WGS) entry which is preliminary data.</text>
</comment>
<keyword evidence="1" id="KW-1133">Transmembrane helix</keyword>
<dbReference type="AlphaFoldDB" id="A0AAU9KKL8"/>
<keyword evidence="1" id="KW-0472">Membrane</keyword>
<keyword evidence="3" id="KW-1185">Reference proteome</keyword>
<name>A0AAU9KKL8_9CILI</name>
<dbReference type="Proteomes" id="UP001162131">
    <property type="component" value="Unassembled WGS sequence"/>
</dbReference>
<evidence type="ECO:0000313" key="2">
    <source>
        <dbReference type="EMBL" id="CAG9336336.1"/>
    </source>
</evidence>
<gene>
    <name evidence="2" type="ORF">BSTOLATCC_MIC66213</name>
</gene>